<dbReference type="SUPFAM" id="SSF56112">
    <property type="entry name" value="Protein kinase-like (PK-like)"/>
    <property type="match status" value="1"/>
</dbReference>
<evidence type="ECO:0000313" key="11">
    <source>
        <dbReference type="Proteomes" id="UP000235145"/>
    </source>
</evidence>
<dbReference type="Gene3D" id="2.100.10.30">
    <property type="entry name" value="Jacalin-like lectin domain"/>
    <property type="match status" value="1"/>
</dbReference>
<dbReference type="Proteomes" id="UP000235145">
    <property type="component" value="Unassembled WGS sequence"/>
</dbReference>
<dbReference type="InterPro" id="IPR036404">
    <property type="entry name" value="Jacalin-like_lectin_dom_sf"/>
</dbReference>
<name>A0A9R1UXN8_LACSA</name>
<accession>A0A9R1UXN8</accession>
<dbReference type="GO" id="GO:0004714">
    <property type="term" value="F:transmembrane receptor protein tyrosine kinase activity"/>
    <property type="evidence" value="ECO:0007669"/>
    <property type="project" value="InterPro"/>
</dbReference>
<dbReference type="InterPro" id="IPR001245">
    <property type="entry name" value="Ser-Thr/Tyr_kinase_cat_dom"/>
</dbReference>
<comment type="caution">
    <text evidence="10">The sequence shown here is derived from an EMBL/GenBank/DDBJ whole genome shotgun (WGS) entry which is preliminary data.</text>
</comment>
<keyword evidence="7" id="KW-0067">ATP-binding</keyword>
<dbReference type="FunFam" id="3.30.200.20:FF:000039">
    <property type="entry name" value="receptor-like protein kinase FERONIA"/>
    <property type="match status" value="1"/>
</dbReference>
<keyword evidence="11" id="KW-1185">Reference proteome</keyword>
<evidence type="ECO:0008006" key="12">
    <source>
        <dbReference type="Google" id="ProtNLM"/>
    </source>
</evidence>
<dbReference type="InterPro" id="IPR033734">
    <property type="entry name" value="Jacalin-like_lectin_dom_plant"/>
</dbReference>
<dbReference type="PROSITE" id="PS51752">
    <property type="entry name" value="JACALIN_LECTIN"/>
    <property type="match status" value="1"/>
</dbReference>
<feature type="domain" description="Protein kinase" evidence="8">
    <location>
        <begin position="21"/>
        <end position="309"/>
    </location>
</feature>
<keyword evidence="4" id="KW-0430">Lectin</keyword>
<dbReference type="GO" id="GO:0005524">
    <property type="term" value="F:ATP binding"/>
    <property type="evidence" value="ECO:0007669"/>
    <property type="project" value="UniProtKB-KW"/>
</dbReference>
<dbReference type="SUPFAM" id="SSF51101">
    <property type="entry name" value="Mannose-binding lectins"/>
    <property type="match status" value="1"/>
</dbReference>
<reference evidence="10 11" key="1">
    <citation type="journal article" date="2017" name="Nat. Commun.">
        <title>Genome assembly with in vitro proximity ligation data and whole-genome triplication in lettuce.</title>
        <authorList>
            <person name="Reyes-Chin-Wo S."/>
            <person name="Wang Z."/>
            <person name="Yang X."/>
            <person name="Kozik A."/>
            <person name="Arikit S."/>
            <person name="Song C."/>
            <person name="Xia L."/>
            <person name="Froenicke L."/>
            <person name="Lavelle D.O."/>
            <person name="Truco M.J."/>
            <person name="Xia R."/>
            <person name="Zhu S."/>
            <person name="Xu C."/>
            <person name="Xu H."/>
            <person name="Xu X."/>
            <person name="Cox K."/>
            <person name="Korf I."/>
            <person name="Meyers B.C."/>
            <person name="Michelmore R.W."/>
        </authorList>
    </citation>
    <scope>NUCLEOTIDE SEQUENCE [LARGE SCALE GENOMIC DNA]</scope>
    <source>
        <strain evidence="11">cv. Salinas</strain>
        <tissue evidence="10">Seedlings</tissue>
    </source>
</reference>
<dbReference type="InterPro" id="IPR000719">
    <property type="entry name" value="Prot_kinase_dom"/>
</dbReference>
<keyword evidence="6" id="KW-0418">Kinase</keyword>
<evidence type="ECO:0000256" key="4">
    <source>
        <dbReference type="ARBA" id="ARBA00022734"/>
    </source>
</evidence>
<evidence type="ECO:0000256" key="7">
    <source>
        <dbReference type="ARBA" id="ARBA00022840"/>
    </source>
</evidence>
<proteinExistence type="inferred from homology"/>
<dbReference type="InterPro" id="IPR011009">
    <property type="entry name" value="Kinase-like_dom_sf"/>
</dbReference>
<comment type="similarity">
    <text evidence="1">Belongs to the jacalin lectin family.</text>
</comment>
<evidence type="ECO:0000259" key="9">
    <source>
        <dbReference type="PROSITE" id="PS51752"/>
    </source>
</evidence>
<sequence>MDKLQHLKIRLEDILLATKNFDKENFIAKGGFGSVYKGELQSSDGVIDVAVKRLDPESEQEKHEFMMEITTLSTYRHKNLVYLVGFCDTGNEQILVYEHENRGSLDKYIHNPVDLTWMKSLKISNGAAHGLNYLHDEVGKHMKFKYVHFGPLKTSEFVRVGIWGTKSAGGPQNHWSFLLEKNHKPKMITIDHGDLVYSLMLTTESLGILYTTKKVGGWNGGDIVSEVTFSWDEEIIVISGMVTLSDGTYPGYIIISSLTFITNKKTHGPYGSVTGTPFSVPWDKESFAGFYGRAGFYIEAIGVYLRATI</sequence>
<dbReference type="Gene3D" id="1.10.510.10">
    <property type="entry name" value="Transferase(Phosphotransferase) domain 1"/>
    <property type="match status" value="1"/>
</dbReference>
<dbReference type="GO" id="GO:0004672">
    <property type="term" value="F:protein kinase activity"/>
    <property type="evidence" value="ECO:0000318"/>
    <property type="project" value="GO_Central"/>
</dbReference>
<dbReference type="Pfam" id="PF01419">
    <property type="entry name" value="Jacalin"/>
    <property type="match status" value="1"/>
</dbReference>
<dbReference type="GO" id="GO:0005886">
    <property type="term" value="C:plasma membrane"/>
    <property type="evidence" value="ECO:0000318"/>
    <property type="project" value="GO_Central"/>
</dbReference>
<dbReference type="EMBL" id="NBSK02000008">
    <property type="protein sequence ID" value="KAJ0194606.1"/>
    <property type="molecule type" value="Genomic_DNA"/>
</dbReference>
<dbReference type="Pfam" id="PF07714">
    <property type="entry name" value="PK_Tyr_Ser-Thr"/>
    <property type="match status" value="1"/>
</dbReference>
<protein>
    <recommendedName>
        <fullName evidence="12">Jacalin-type lectin domain-containing protein</fullName>
    </recommendedName>
</protein>
<dbReference type="GO" id="GO:0004674">
    <property type="term" value="F:protein serine/threonine kinase activity"/>
    <property type="evidence" value="ECO:0007669"/>
    <property type="project" value="UniProtKB-KW"/>
</dbReference>
<dbReference type="PANTHER" id="PTHR27003">
    <property type="entry name" value="OS07G0166700 PROTEIN"/>
    <property type="match status" value="1"/>
</dbReference>
<dbReference type="AlphaFoldDB" id="A0A9R1UXN8"/>
<feature type="domain" description="Jacalin-type lectin" evidence="9">
    <location>
        <begin position="157"/>
        <end position="307"/>
    </location>
</feature>
<evidence type="ECO:0000256" key="6">
    <source>
        <dbReference type="ARBA" id="ARBA00022777"/>
    </source>
</evidence>
<dbReference type="InterPro" id="IPR001229">
    <property type="entry name" value="Jacalin-like_lectin_dom"/>
</dbReference>
<dbReference type="InterPro" id="IPR045272">
    <property type="entry name" value="ANXUR1/2-like"/>
</dbReference>
<dbReference type="SMART" id="SM00915">
    <property type="entry name" value="Jacalin"/>
    <property type="match status" value="1"/>
</dbReference>
<gene>
    <name evidence="10" type="ORF">LSAT_V11C800429530</name>
</gene>
<evidence type="ECO:0000259" key="8">
    <source>
        <dbReference type="PROSITE" id="PS50011"/>
    </source>
</evidence>
<dbReference type="GO" id="GO:0030246">
    <property type="term" value="F:carbohydrate binding"/>
    <property type="evidence" value="ECO:0007669"/>
    <property type="project" value="UniProtKB-KW"/>
</dbReference>
<dbReference type="CDD" id="cd09612">
    <property type="entry name" value="Jacalin"/>
    <property type="match status" value="1"/>
</dbReference>
<organism evidence="10 11">
    <name type="scientific">Lactuca sativa</name>
    <name type="common">Garden lettuce</name>
    <dbReference type="NCBI Taxonomy" id="4236"/>
    <lineage>
        <taxon>Eukaryota</taxon>
        <taxon>Viridiplantae</taxon>
        <taxon>Streptophyta</taxon>
        <taxon>Embryophyta</taxon>
        <taxon>Tracheophyta</taxon>
        <taxon>Spermatophyta</taxon>
        <taxon>Magnoliopsida</taxon>
        <taxon>eudicotyledons</taxon>
        <taxon>Gunneridae</taxon>
        <taxon>Pentapetalae</taxon>
        <taxon>asterids</taxon>
        <taxon>campanulids</taxon>
        <taxon>Asterales</taxon>
        <taxon>Asteraceae</taxon>
        <taxon>Cichorioideae</taxon>
        <taxon>Cichorieae</taxon>
        <taxon>Lactucinae</taxon>
        <taxon>Lactuca</taxon>
    </lineage>
</organism>
<dbReference type="PANTHER" id="PTHR27003:SF326">
    <property type="entry name" value="PROTEIN KINASE DOMAIN-CONTAINING PROTEIN"/>
    <property type="match status" value="1"/>
</dbReference>
<keyword evidence="2" id="KW-0723">Serine/threonine-protein kinase</keyword>
<evidence type="ECO:0000313" key="10">
    <source>
        <dbReference type="EMBL" id="KAJ0194606.1"/>
    </source>
</evidence>
<evidence type="ECO:0000256" key="2">
    <source>
        <dbReference type="ARBA" id="ARBA00022527"/>
    </source>
</evidence>
<evidence type="ECO:0000256" key="3">
    <source>
        <dbReference type="ARBA" id="ARBA00022679"/>
    </source>
</evidence>
<keyword evidence="3" id="KW-0808">Transferase</keyword>
<evidence type="ECO:0000256" key="5">
    <source>
        <dbReference type="ARBA" id="ARBA00022741"/>
    </source>
</evidence>
<dbReference type="PROSITE" id="PS50011">
    <property type="entry name" value="PROTEIN_KINASE_DOM"/>
    <property type="match status" value="1"/>
</dbReference>
<evidence type="ECO:0000256" key="1">
    <source>
        <dbReference type="ARBA" id="ARBA00006568"/>
    </source>
</evidence>
<keyword evidence="5" id="KW-0547">Nucleotide-binding</keyword>